<protein>
    <submittedName>
        <fullName evidence="1">Uncharacterized protein</fullName>
    </submittedName>
</protein>
<comment type="caution">
    <text evidence="1">The sequence shown here is derived from an EMBL/GenBank/DDBJ whole genome shotgun (WGS) entry which is preliminary data.</text>
</comment>
<dbReference type="Proteomes" id="UP001150907">
    <property type="component" value="Unassembled WGS sequence"/>
</dbReference>
<name>A0A9W8BBR4_9FUNG</name>
<evidence type="ECO:0000313" key="1">
    <source>
        <dbReference type="EMBL" id="KAJ2001710.1"/>
    </source>
</evidence>
<dbReference type="AlphaFoldDB" id="A0A9W8BBR4"/>
<keyword evidence="2" id="KW-1185">Reference proteome</keyword>
<gene>
    <name evidence="1" type="ORF">H4R26_003984</name>
</gene>
<evidence type="ECO:0000313" key="2">
    <source>
        <dbReference type="Proteomes" id="UP001150907"/>
    </source>
</evidence>
<accession>A0A9W8BBR4</accession>
<sequence length="66" mass="7567">ITEEDMAYEEDDELVSKFNDLTIDELDPFVERTEESVRRIIISGLTKVMDEHAAKAMERMSKASST</sequence>
<organism evidence="1 2">
    <name type="scientific">Coemansia thaxteri</name>
    <dbReference type="NCBI Taxonomy" id="2663907"/>
    <lineage>
        <taxon>Eukaryota</taxon>
        <taxon>Fungi</taxon>
        <taxon>Fungi incertae sedis</taxon>
        <taxon>Zoopagomycota</taxon>
        <taxon>Kickxellomycotina</taxon>
        <taxon>Kickxellomycetes</taxon>
        <taxon>Kickxellales</taxon>
        <taxon>Kickxellaceae</taxon>
        <taxon>Coemansia</taxon>
    </lineage>
</organism>
<feature type="non-terminal residue" evidence="1">
    <location>
        <position position="1"/>
    </location>
</feature>
<proteinExistence type="predicted"/>
<reference evidence="1" key="1">
    <citation type="submission" date="2022-07" db="EMBL/GenBank/DDBJ databases">
        <title>Phylogenomic reconstructions and comparative analyses of Kickxellomycotina fungi.</title>
        <authorList>
            <person name="Reynolds N.K."/>
            <person name="Stajich J.E."/>
            <person name="Barry K."/>
            <person name="Grigoriev I.V."/>
            <person name="Crous P."/>
            <person name="Smith M.E."/>
        </authorList>
    </citation>
    <scope>NUCLEOTIDE SEQUENCE</scope>
    <source>
        <strain evidence="1">IMI 214461</strain>
    </source>
</reference>
<dbReference type="EMBL" id="JANBQF010000374">
    <property type="protein sequence ID" value="KAJ2001710.1"/>
    <property type="molecule type" value="Genomic_DNA"/>
</dbReference>